<accession>A0AC60P495</accession>
<keyword evidence="2" id="KW-1185">Reference proteome</keyword>
<name>A0AC60P495_IXOPE</name>
<evidence type="ECO:0000313" key="2">
    <source>
        <dbReference type="Proteomes" id="UP000805193"/>
    </source>
</evidence>
<gene>
    <name evidence="1" type="ORF">HPB47_008579</name>
</gene>
<dbReference type="EMBL" id="JABSTQ010011192">
    <property type="protein sequence ID" value="KAG0414232.1"/>
    <property type="molecule type" value="Genomic_DNA"/>
</dbReference>
<protein>
    <submittedName>
        <fullName evidence="1">Uncharacterized protein</fullName>
    </submittedName>
</protein>
<organism evidence="1 2">
    <name type="scientific">Ixodes persulcatus</name>
    <name type="common">Taiga tick</name>
    <dbReference type="NCBI Taxonomy" id="34615"/>
    <lineage>
        <taxon>Eukaryota</taxon>
        <taxon>Metazoa</taxon>
        <taxon>Ecdysozoa</taxon>
        <taxon>Arthropoda</taxon>
        <taxon>Chelicerata</taxon>
        <taxon>Arachnida</taxon>
        <taxon>Acari</taxon>
        <taxon>Parasitiformes</taxon>
        <taxon>Ixodida</taxon>
        <taxon>Ixodoidea</taxon>
        <taxon>Ixodidae</taxon>
        <taxon>Ixodinae</taxon>
        <taxon>Ixodes</taxon>
    </lineage>
</organism>
<dbReference type="Proteomes" id="UP000805193">
    <property type="component" value="Unassembled WGS sequence"/>
</dbReference>
<comment type="caution">
    <text evidence="1">The sequence shown here is derived from an EMBL/GenBank/DDBJ whole genome shotgun (WGS) entry which is preliminary data.</text>
</comment>
<evidence type="ECO:0000313" key="1">
    <source>
        <dbReference type="EMBL" id="KAG0414232.1"/>
    </source>
</evidence>
<sequence length="223" mass="25378">MVSGVPGTIGCIDGSYIAIECPAEKIRSTYVNRHGYPSLTLQAICDRHKRFLDVTTGHPSKVQDARVYRTSSIADKLPEICRRSQYHILGDAAYPLREYMLTPFWDYGRLTTKQRNFNLKFSGTRVLIENCFADLKKRFRQLKLLEFITVDHSARFIIACCTLHNLCIEAGEHSVVEDPEDGDNRCPDTDSLEEFGPMTATDSVLRSRGEEKRDRVIAQMGLR</sequence>
<proteinExistence type="predicted"/>
<reference evidence="1 2" key="1">
    <citation type="journal article" date="2020" name="Cell">
        <title>Large-Scale Comparative Analyses of Tick Genomes Elucidate Their Genetic Diversity and Vector Capacities.</title>
        <authorList>
            <consortium name="Tick Genome and Microbiome Consortium (TIGMIC)"/>
            <person name="Jia N."/>
            <person name="Wang J."/>
            <person name="Shi W."/>
            <person name="Du L."/>
            <person name="Sun Y."/>
            <person name="Zhan W."/>
            <person name="Jiang J.F."/>
            <person name="Wang Q."/>
            <person name="Zhang B."/>
            <person name="Ji P."/>
            <person name="Bell-Sakyi L."/>
            <person name="Cui X.M."/>
            <person name="Yuan T.T."/>
            <person name="Jiang B.G."/>
            <person name="Yang W.F."/>
            <person name="Lam T.T."/>
            <person name="Chang Q.C."/>
            <person name="Ding S.J."/>
            <person name="Wang X.J."/>
            <person name="Zhu J.G."/>
            <person name="Ruan X.D."/>
            <person name="Zhao L."/>
            <person name="Wei J.T."/>
            <person name="Ye R.Z."/>
            <person name="Que T.C."/>
            <person name="Du C.H."/>
            <person name="Zhou Y.H."/>
            <person name="Cheng J.X."/>
            <person name="Dai P.F."/>
            <person name="Guo W.B."/>
            <person name="Han X.H."/>
            <person name="Huang E.J."/>
            <person name="Li L.F."/>
            <person name="Wei W."/>
            <person name="Gao Y.C."/>
            <person name="Liu J.Z."/>
            <person name="Shao H.Z."/>
            <person name="Wang X."/>
            <person name="Wang C.C."/>
            <person name="Yang T.C."/>
            <person name="Huo Q.B."/>
            <person name="Li W."/>
            <person name="Chen H.Y."/>
            <person name="Chen S.E."/>
            <person name="Zhou L.G."/>
            <person name="Ni X.B."/>
            <person name="Tian J.H."/>
            <person name="Sheng Y."/>
            <person name="Liu T."/>
            <person name="Pan Y.S."/>
            <person name="Xia L.Y."/>
            <person name="Li J."/>
            <person name="Zhao F."/>
            <person name="Cao W.C."/>
        </authorList>
    </citation>
    <scope>NUCLEOTIDE SEQUENCE [LARGE SCALE GENOMIC DNA]</scope>
    <source>
        <strain evidence="1">Iper-2018</strain>
    </source>
</reference>